<dbReference type="InterPro" id="IPR002646">
    <property type="entry name" value="PolA_pol_head_dom"/>
</dbReference>
<evidence type="ECO:0000256" key="3">
    <source>
        <dbReference type="ARBA" id="ARBA00022555"/>
    </source>
</evidence>
<dbReference type="InterPro" id="IPR038763">
    <property type="entry name" value="DHH_sf"/>
</dbReference>
<name>A0A1K1LDE5_9BACT</name>
<dbReference type="PROSITE" id="PS51371">
    <property type="entry name" value="CBS"/>
    <property type="match status" value="1"/>
</dbReference>
<gene>
    <name evidence="14" type="ORF">DESPIGER_0876</name>
</gene>
<dbReference type="AlphaFoldDB" id="A0A1K1LDE5"/>
<evidence type="ECO:0000313" key="15">
    <source>
        <dbReference type="Proteomes" id="UP000186323"/>
    </source>
</evidence>
<keyword evidence="9" id="KW-0460">Magnesium</keyword>
<dbReference type="GO" id="GO:0046872">
    <property type="term" value="F:metal ion binding"/>
    <property type="evidence" value="ECO:0007669"/>
    <property type="project" value="UniProtKB-KW"/>
</dbReference>
<evidence type="ECO:0000256" key="4">
    <source>
        <dbReference type="ARBA" id="ARBA00022679"/>
    </source>
</evidence>
<keyword evidence="5" id="KW-0819">tRNA processing</keyword>
<protein>
    <submittedName>
        <fullName evidence="14">tRNA nucleotidyltransferase, A-adding</fullName>
        <ecNumber evidence="14">2.7.7.72</ecNumber>
    </submittedName>
</protein>
<dbReference type="SMART" id="SM00116">
    <property type="entry name" value="CBS"/>
    <property type="match status" value="1"/>
</dbReference>
<dbReference type="OrthoDB" id="9805698at2"/>
<sequence length="893" mass="99929">MSASSPRVLVTCHANADFDSFAAMLAAHFLYPGSLLLFPGTQERGLQKVVASLDAKRYSLTETADIPWDEITHLVLVDTRQRERVRHVSALLDREGVSVEVWDHHPASSEDVPARTSHVETVGSVTALLVRELRQRGAVLEAADATLLGLGIYGDTGSFTYSSTTPLDFESSAWLLTQGMDVNAINEMAAHELTSLHVRALNSLLESARVYHINNEPVVIAEASMEHYLGDFAYLAHRLMEMEKFTVLFAVGRMEDRVQVVARSRSDAINVGRICAELGGGGHAYAASASIRNLTLNEVHDAIVRNLHMQAGPEKTASDYMSSPAVGIESDRSMREADTLMMHFGLKAVPVFRPGTRHCIGILDAQTASRATSHKLGERPVDDYMRRNIKTLAPDAPLRDISSIIVGGRQRLVPIVDKELVVGVVTRTDLINVMTSEPGQVLDYQENSSRERNVAKLLRDRLPARVRHLLELAGRLGQRLNMPVYVVGGFVRDLLLDRPNHDVDFVVEGEGVTFARALAAELGGRVREHRKFLTSMVIYHDEDGVEQRIDVATARLEYYESPAALPTVELSSIKMDLFRRDFTINALAIRLDCTPYGQLVDFFGGQRDIKEGVLRVLHTLSFVEDPTRSLRAVRFEQRYGFHIGPSAEKLIKNLLSLHMLDKLSGKRIFNEYAHICDEDDPAACFERLDGLGLLRALGPSLALTPSKRQILQQVRSMLNWYRLLYFDERVENWLIYFLALGHRLNYAEVSANFTALGLPEGRKQEILQQRESMRHVQPKLVRWQKAFEAGTGRISGLSLLLEKFSLEFLLYIMAGVEDSGLQKNLSRYITQWRREKPDIDGRDLRDMGIAPGPLFGRILRAVLAGKLDGETPDADSQRRLALDMARQEGVFPK</sequence>
<dbReference type="CDD" id="cd17772">
    <property type="entry name" value="CBS_pair_DHH_polyA_Pol_assoc"/>
    <property type="match status" value="1"/>
</dbReference>
<evidence type="ECO:0000256" key="2">
    <source>
        <dbReference type="ARBA" id="ARBA00007265"/>
    </source>
</evidence>
<keyword evidence="11" id="KW-0129">CBS domain</keyword>
<dbReference type="InterPro" id="IPR001667">
    <property type="entry name" value="DDH_dom"/>
</dbReference>
<organism evidence="14 15">
    <name type="scientific">Desulfovibrio piger</name>
    <dbReference type="NCBI Taxonomy" id="901"/>
    <lineage>
        <taxon>Bacteria</taxon>
        <taxon>Pseudomonadati</taxon>
        <taxon>Thermodesulfobacteriota</taxon>
        <taxon>Desulfovibrionia</taxon>
        <taxon>Desulfovibrionales</taxon>
        <taxon>Desulfovibrionaceae</taxon>
        <taxon>Desulfovibrio</taxon>
    </lineage>
</organism>
<keyword evidence="7" id="KW-0479">Metal-binding</keyword>
<proteinExistence type="inferred from homology"/>
<dbReference type="Gene3D" id="3.30.460.10">
    <property type="entry name" value="Beta Polymerase, domain 2"/>
    <property type="match status" value="1"/>
</dbReference>
<evidence type="ECO:0000256" key="10">
    <source>
        <dbReference type="ARBA" id="ARBA00022884"/>
    </source>
</evidence>
<keyword evidence="3" id="KW-0820">tRNA-binding</keyword>
<comment type="cofactor">
    <cofactor evidence="1">
        <name>Mg(2+)</name>
        <dbReference type="ChEBI" id="CHEBI:18420"/>
    </cofactor>
</comment>
<dbReference type="Pfam" id="PF00571">
    <property type="entry name" value="CBS"/>
    <property type="match status" value="1"/>
</dbReference>
<dbReference type="Pfam" id="PF01743">
    <property type="entry name" value="PolyA_pol"/>
    <property type="match status" value="1"/>
</dbReference>
<evidence type="ECO:0000256" key="9">
    <source>
        <dbReference type="ARBA" id="ARBA00022842"/>
    </source>
</evidence>
<dbReference type="GO" id="GO:0004810">
    <property type="term" value="F:CCA tRNA nucleotidyltransferase activity"/>
    <property type="evidence" value="ECO:0007669"/>
    <property type="project" value="UniProtKB-EC"/>
</dbReference>
<evidence type="ECO:0000313" key="14">
    <source>
        <dbReference type="EMBL" id="SFV72745.1"/>
    </source>
</evidence>
<keyword evidence="10 12" id="KW-0694">RNA-binding</keyword>
<dbReference type="InterPro" id="IPR043519">
    <property type="entry name" value="NT_sf"/>
</dbReference>
<dbReference type="EMBL" id="LT630450">
    <property type="protein sequence ID" value="SFV72745.1"/>
    <property type="molecule type" value="Genomic_DNA"/>
</dbReference>
<evidence type="ECO:0000256" key="8">
    <source>
        <dbReference type="ARBA" id="ARBA00022741"/>
    </source>
</evidence>
<dbReference type="GO" id="GO:0000166">
    <property type="term" value="F:nucleotide binding"/>
    <property type="evidence" value="ECO:0007669"/>
    <property type="project" value="UniProtKB-KW"/>
</dbReference>
<dbReference type="SUPFAM" id="SSF81891">
    <property type="entry name" value="Poly A polymerase C-terminal region-like"/>
    <property type="match status" value="1"/>
</dbReference>
<dbReference type="InterPro" id="IPR000644">
    <property type="entry name" value="CBS_dom"/>
</dbReference>
<evidence type="ECO:0000256" key="12">
    <source>
        <dbReference type="RuleBase" id="RU003953"/>
    </source>
</evidence>
<dbReference type="Pfam" id="PF01368">
    <property type="entry name" value="DHH"/>
    <property type="match status" value="1"/>
</dbReference>
<dbReference type="KEGG" id="dpg:DESPIGER_0876"/>
<reference evidence="15" key="1">
    <citation type="submission" date="2016-10" db="EMBL/GenBank/DDBJ databases">
        <authorList>
            <person name="Wegmann U."/>
        </authorList>
    </citation>
    <scope>NUCLEOTIDE SEQUENCE [LARGE SCALE GENOMIC DNA]</scope>
</reference>
<dbReference type="CDD" id="cd05398">
    <property type="entry name" value="NT_ClassII-CCAase"/>
    <property type="match status" value="1"/>
</dbReference>
<keyword evidence="8" id="KW-0547">Nucleotide-binding</keyword>
<dbReference type="SUPFAM" id="SSF64182">
    <property type="entry name" value="DHH phosphoesterases"/>
    <property type="match status" value="1"/>
</dbReference>
<dbReference type="InterPro" id="IPR003156">
    <property type="entry name" value="DHHA1_dom"/>
</dbReference>
<dbReference type="Gene3D" id="3.90.1640.10">
    <property type="entry name" value="inorganic pyrophosphatase (n-terminal core)"/>
    <property type="match status" value="1"/>
</dbReference>
<keyword evidence="4 12" id="KW-0808">Transferase</keyword>
<dbReference type="SUPFAM" id="SSF81301">
    <property type="entry name" value="Nucleotidyltransferase"/>
    <property type="match status" value="1"/>
</dbReference>
<feature type="domain" description="CBS" evidence="13">
    <location>
        <begin position="385"/>
        <end position="441"/>
    </location>
</feature>
<evidence type="ECO:0000256" key="5">
    <source>
        <dbReference type="ARBA" id="ARBA00022694"/>
    </source>
</evidence>
<dbReference type="Pfam" id="PF02272">
    <property type="entry name" value="DHHA1"/>
    <property type="match status" value="1"/>
</dbReference>
<dbReference type="InterPro" id="IPR052390">
    <property type="entry name" value="tRNA_nt/polyA_polymerase"/>
</dbReference>
<evidence type="ECO:0000259" key="13">
    <source>
        <dbReference type="PROSITE" id="PS51371"/>
    </source>
</evidence>
<dbReference type="PANTHER" id="PTHR47788">
    <property type="entry name" value="POLYA POLYMERASE"/>
    <property type="match status" value="1"/>
</dbReference>
<dbReference type="SUPFAM" id="SSF54631">
    <property type="entry name" value="CBS-domain pair"/>
    <property type="match status" value="1"/>
</dbReference>
<dbReference type="GO" id="GO:0000049">
    <property type="term" value="F:tRNA binding"/>
    <property type="evidence" value="ECO:0007669"/>
    <property type="project" value="UniProtKB-KW"/>
</dbReference>
<dbReference type="InterPro" id="IPR032828">
    <property type="entry name" value="PolyA_RNA-bd"/>
</dbReference>
<keyword evidence="15" id="KW-1185">Reference proteome</keyword>
<dbReference type="Gene3D" id="3.10.310.30">
    <property type="match status" value="1"/>
</dbReference>
<evidence type="ECO:0000256" key="11">
    <source>
        <dbReference type="PROSITE-ProRule" id="PRU00703"/>
    </source>
</evidence>
<dbReference type="RefSeq" id="WP_072333567.1">
    <property type="nucleotide sequence ID" value="NZ_DBGALU010000005.1"/>
</dbReference>
<dbReference type="GO" id="GO:0008033">
    <property type="term" value="P:tRNA processing"/>
    <property type="evidence" value="ECO:0007669"/>
    <property type="project" value="UniProtKB-KW"/>
</dbReference>
<evidence type="ECO:0000256" key="7">
    <source>
        <dbReference type="ARBA" id="ARBA00022723"/>
    </source>
</evidence>
<dbReference type="Gene3D" id="3.10.580.10">
    <property type="entry name" value="CBS-domain"/>
    <property type="match status" value="1"/>
</dbReference>
<dbReference type="InterPro" id="IPR046342">
    <property type="entry name" value="CBS_dom_sf"/>
</dbReference>
<dbReference type="Proteomes" id="UP000186323">
    <property type="component" value="Chromosome I"/>
</dbReference>
<dbReference type="Pfam" id="PF12627">
    <property type="entry name" value="PolyA_pol_RNAbd"/>
    <property type="match status" value="1"/>
</dbReference>
<keyword evidence="6 14" id="KW-0548">Nucleotidyltransferase</keyword>
<comment type="similarity">
    <text evidence="2 12">Belongs to the tRNA nucleotidyltransferase/poly(A) polymerase family.</text>
</comment>
<accession>A0A1K1LDE5</accession>
<dbReference type="Gene3D" id="1.10.3090.10">
    <property type="entry name" value="cca-adding enzyme, domain 2"/>
    <property type="match status" value="1"/>
</dbReference>
<evidence type="ECO:0000256" key="1">
    <source>
        <dbReference type="ARBA" id="ARBA00001946"/>
    </source>
</evidence>
<dbReference type="PANTHER" id="PTHR47788:SF1">
    <property type="entry name" value="A-ADDING TRNA NUCLEOTIDYLTRANSFERASE"/>
    <property type="match status" value="1"/>
</dbReference>
<evidence type="ECO:0000256" key="6">
    <source>
        <dbReference type="ARBA" id="ARBA00022695"/>
    </source>
</evidence>
<dbReference type="EC" id="2.7.7.72" evidence="14"/>